<proteinExistence type="predicted"/>
<gene>
    <name evidence="1" type="ORF">C4900_07245</name>
</gene>
<evidence type="ECO:0000313" key="1">
    <source>
        <dbReference type="EMBL" id="RCN55717.1"/>
    </source>
</evidence>
<keyword evidence="2" id="KW-1185">Reference proteome</keyword>
<accession>A0A1C2FYV9</accession>
<dbReference type="AlphaFoldDB" id="A0A1C2FYV9"/>
<dbReference type="STRING" id="163359.A9R16_00040"/>
<dbReference type="RefSeq" id="WP_065971765.1">
    <property type="nucleotide sequence ID" value="NZ_CP080624.1"/>
</dbReference>
<comment type="caution">
    <text evidence="1">The sequence shown here is derived from an EMBL/GenBank/DDBJ whole genome shotgun (WGS) entry which is preliminary data.</text>
</comment>
<dbReference type="Proteomes" id="UP000253250">
    <property type="component" value="Unassembled WGS sequence"/>
</dbReference>
<reference evidence="1 2" key="1">
    <citation type="submission" date="2018-02" db="EMBL/GenBank/DDBJ databases">
        <title>Insights into the biology of acidophilic members of the Acidiferrobacteraceae family derived from comparative genomic analyses.</title>
        <authorList>
            <person name="Issotta F."/>
            <person name="Thyssen C."/>
            <person name="Mena C."/>
            <person name="Moya A."/>
            <person name="Bellenberg S."/>
            <person name="Sproer C."/>
            <person name="Covarrubias P.C."/>
            <person name="Sand W."/>
            <person name="Quatrini R."/>
            <person name="Vera M."/>
        </authorList>
    </citation>
    <scope>NUCLEOTIDE SEQUENCE [LARGE SCALE GENOMIC DNA]</scope>
    <source>
        <strain evidence="2">m-1</strain>
    </source>
</reference>
<sequence>MSAIAVYRYLVPVMWFGWAVYWRASSRNVKRTVWHESLPSRLSYIVPLALAGLLLSVPNLPLPVPALQARFLPVAAWPFVIDAVLTGAGLFFSVWARQYFGTNWSGAV</sequence>
<organism evidence="1 2">
    <name type="scientific">Acidiferrobacter thiooxydans</name>
    <dbReference type="NCBI Taxonomy" id="163359"/>
    <lineage>
        <taxon>Bacteria</taxon>
        <taxon>Pseudomonadati</taxon>
        <taxon>Pseudomonadota</taxon>
        <taxon>Gammaproteobacteria</taxon>
        <taxon>Acidiferrobacterales</taxon>
        <taxon>Acidiferrobacteraceae</taxon>
        <taxon>Acidiferrobacter</taxon>
    </lineage>
</organism>
<protein>
    <submittedName>
        <fullName evidence="1">Uncharacterized protein</fullName>
    </submittedName>
</protein>
<dbReference type="EMBL" id="PSYR01000002">
    <property type="protein sequence ID" value="RCN55717.1"/>
    <property type="molecule type" value="Genomic_DNA"/>
</dbReference>
<dbReference type="OrthoDB" id="5293276at2"/>
<name>A0A1C2FYV9_9GAMM</name>
<evidence type="ECO:0000313" key="2">
    <source>
        <dbReference type="Proteomes" id="UP000253250"/>
    </source>
</evidence>